<keyword evidence="1" id="KW-0378">Hydrolase</keyword>
<evidence type="ECO:0000259" key="4">
    <source>
        <dbReference type="PROSITE" id="PS51781"/>
    </source>
</evidence>
<organism evidence="5 6">
    <name type="scientific">Mesobacillus zeae</name>
    <dbReference type="NCBI Taxonomy" id="1917180"/>
    <lineage>
        <taxon>Bacteria</taxon>
        <taxon>Bacillati</taxon>
        <taxon>Bacillota</taxon>
        <taxon>Bacilli</taxon>
        <taxon>Bacillales</taxon>
        <taxon>Bacillaceae</taxon>
        <taxon>Mesobacillus</taxon>
    </lineage>
</organism>
<dbReference type="PIRSF" id="PIRSF037846">
    <property type="entry name" value="Autolysin_YrvJ_prd"/>
    <property type="match status" value="1"/>
</dbReference>
<evidence type="ECO:0000256" key="3">
    <source>
        <dbReference type="SAM" id="MobiDB-lite"/>
    </source>
</evidence>
<sequence>MKTASIVKKTLCLIVLVTFFMINILPHGEAQAAYSYQGKVTADVLNVRVKPGTSYAIAGKLKRGQTVTVSAQQNGWAKVSSGKTAGWASSKYISSVNWRGYVNATSLNMRSLPTTRGKVIASLPKSTVVTVQGTESSWLKVYVPSKKKTGWVSQSYISKNQPTVAPTSLGTRYVTASSLNVRNKPSTSGSVIGSVKQNTAVQVLSKSGTWSKIKNNGLTGWSASSYLTEKKPSGKVPAPKPKPTPTPPTTPTSSSALRGKTIVVDAGHGGVDPGASGRSFKEKALALNSANSLASLLRRNGARVIMTRTSDVYLSLSARVNISHAYNPDAFVSLHYNSFNSMSSGVETFYYSYAKESGMANYVQRGLVASTGMKNRGARFGNYHVLRENRRPAILVELGFLSNPAEEKLVASASYQQRAVQGMYNGLVGYFSTR</sequence>
<dbReference type="InterPro" id="IPR017293">
    <property type="entry name" value="N-acetylmuramoyl-L-ala_amidase"/>
</dbReference>
<name>A0A398AYF3_9BACI</name>
<dbReference type="GO" id="GO:0071555">
    <property type="term" value="P:cell wall organization"/>
    <property type="evidence" value="ECO:0007669"/>
    <property type="project" value="UniProtKB-KW"/>
</dbReference>
<protein>
    <recommendedName>
        <fullName evidence="4">SH3b domain-containing protein</fullName>
    </recommendedName>
</protein>
<dbReference type="RefSeq" id="WP_119114809.1">
    <property type="nucleotide sequence ID" value="NZ_CBCSEO010000022.1"/>
</dbReference>
<comment type="caution">
    <text evidence="5">The sequence shown here is derived from an EMBL/GenBank/DDBJ whole genome shotgun (WGS) entry which is preliminary data.</text>
</comment>
<dbReference type="GO" id="GO:0030288">
    <property type="term" value="C:outer membrane-bounded periplasmic space"/>
    <property type="evidence" value="ECO:0007669"/>
    <property type="project" value="TreeGrafter"/>
</dbReference>
<dbReference type="GO" id="GO:0009253">
    <property type="term" value="P:peptidoglycan catabolic process"/>
    <property type="evidence" value="ECO:0007669"/>
    <property type="project" value="InterPro"/>
</dbReference>
<dbReference type="EMBL" id="QWVT01000049">
    <property type="protein sequence ID" value="RID81738.1"/>
    <property type="molecule type" value="Genomic_DNA"/>
</dbReference>
<dbReference type="Pfam" id="PF08239">
    <property type="entry name" value="SH3_3"/>
    <property type="match status" value="3"/>
</dbReference>
<dbReference type="PANTHER" id="PTHR30404">
    <property type="entry name" value="N-ACETYLMURAMOYL-L-ALANINE AMIDASE"/>
    <property type="match status" value="1"/>
</dbReference>
<reference evidence="5 6" key="1">
    <citation type="submission" date="2018-08" db="EMBL/GenBank/DDBJ databases">
        <title>Bacillus jemisoniae sp. nov., Bacillus chryseoplanitiae sp. nov., Bacillus resnikiae sp. nov., and Bacillus frankliniae sp. nov., isolated from Viking spacecraft and associated surfaces.</title>
        <authorList>
            <person name="Seuylemezian A."/>
            <person name="Vaishampayan P."/>
        </authorList>
    </citation>
    <scope>NUCLEOTIDE SEQUENCE [LARGE SCALE GENOMIC DNA]</scope>
    <source>
        <strain evidence="5 6">JJ-247</strain>
    </source>
</reference>
<dbReference type="SMART" id="SM00287">
    <property type="entry name" value="SH3b"/>
    <property type="match status" value="3"/>
</dbReference>
<dbReference type="CDD" id="cd02696">
    <property type="entry name" value="MurNAc-LAA"/>
    <property type="match status" value="1"/>
</dbReference>
<accession>A0A398AYF3</accession>
<feature type="region of interest" description="Disordered" evidence="3">
    <location>
        <begin position="229"/>
        <end position="258"/>
    </location>
</feature>
<dbReference type="Proteomes" id="UP000265816">
    <property type="component" value="Unassembled WGS sequence"/>
</dbReference>
<evidence type="ECO:0000256" key="1">
    <source>
        <dbReference type="ARBA" id="ARBA00022801"/>
    </source>
</evidence>
<feature type="domain" description="SH3b" evidence="4">
    <location>
        <begin position="98"/>
        <end position="161"/>
    </location>
</feature>
<feature type="compositionally biased region" description="Pro residues" evidence="3">
    <location>
        <begin position="238"/>
        <end position="250"/>
    </location>
</feature>
<proteinExistence type="predicted"/>
<dbReference type="SUPFAM" id="SSF53187">
    <property type="entry name" value="Zn-dependent exopeptidases"/>
    <property type="match status" value="1"/>
</dbReference>
<dbReference type="Gene3D" id="3.40.630.40">
    <property type="entry name" value="Zn-dependent exopeptidases"/>
    <property type="match status" value="1"/>
</dbReference>
<dbReference type="SMART" id="SM00646">
    <property type="entry name" value="Ami_3"/>
    <property type="match status" value="1"/>
</dbReference>
<dbReference type="AlphaFoldDB" id="A0A398AYF3"/>
<gene>
    <name evidence="5" type="ORF">D1970_21035</name>
</gene>
<dbReference type="PANTHER" id="PTHR30404:SF0">
    <property type="entry name" value="N-ACETYLMURAMOYL-L-ALANINE AMIDASE AMIC"/>
    <property type="match status" value="1"/>
</dbReference>
<dbReference type="OrthoDB" id="9806267at2"/>
<dbReference type="InterPro" id="IPR050695">
    <property type="entry name" value="N-acetylmuramoyl_amidase_3"/>
</dbReference>
<evidence type="ECO:0000313" key="5">
    <source>
        <dbReference type="EMBL" id="RID81738.1"/>
    </source>
</evidence>
<dbReference type="InterPro" id="IPR002508">
    <property type="entry name" value="MurNAc-LAA_cat"/>
</dbReference>
<evidence type="ECO:0000256" key="2">
    <source>
        <dbReference type="ARBA" id="ARBA00023316"/>
    </source>
</evidence>
<evidence type="ECO:0000313" key="6">
    <source>
        <dbReference type="Proteomes" id="UP000265816"/>
    </source>
</evidence>
<dbReference type="InterPro" id="IPR003646">
    <property type="entry name" value="SH3-like_bac-type"/>
</dbReference>
<feature type="domain" description="SH3b" evidence="4">
    <location>
        <begin position="35"/>
        <end position="97"/>
    </location>
</feature>
<keyword evidence="6" id="KW-1185">Reference proteome</keyword>
<keyword evidence="2" id="KW-0961">Cell wall biogenesis/degradation</keyword>
<dbReference type="GO" id="GO:0008745">
    <property type="term" value="F:N-acetylmuramoyl-L-alanine amidase activity"/>
    <property type="evidence" value="ECO:0007669"/>
    <property type="project" value="InterPro"/>
</dbReference>
<dbReference type="Gene3D" id="2.30.30.40">
    <property type="entry name" value="SH3 Domains"/>
    <property type="match status" value="3"/>
</dbReference>
<feature type="domain" description="SH3b" evidence="4">
    <location>
        <begin position="169"/>
        <end position="231"/>
    </location>
</feature>
<dbReference type="PROSITE" id="PS51781">
    <property type="entry name" value="SH3B"/>
    <property type="match status" value="3"/>
</dbReference>
<dbReference type="Pfam" id="PF01520">
    <property type="entry name" value="Amidase_3"/>
    <property type="match status" value="1"/>
</dbReference>